<reference evidence="1 2" key="1">
    <citation type="journal article" date="2016" name="Nat. Commun.">
        <title>Extremotolerant tardigrade genome and improved radiotolerance of human cultured cells by tardigrade-unique protein.</title>
        <authorList>
            <person name="Hashimoto T."/>
            <person name="Horikawa D.D."/>
            <person name="Saito Y."/>
            <person name="Kuwahara H."/>
            <person name="Kozuka-Hata H."/>
            <person name="Shin-I T."/>
            <person name="Minakuchi Y."/>
            <person name="Ohishi K."/>
            <person name="Motoyama A."/>
            <person name="Aizu T."/>
            <person name="Enomoto A."/>
            <person name="Kondo K."/>
            <person name="Tanaka S."/>
            <person name="Hara Y."/>
            <person name="Koshikawa S."/>
            <person name="Sagara H."/>
            <person name="Miura T."/>
            <person name="Yokobori S."/>
            <person name="Miyagawa K."/>
            <person name="Suzuki Y."/>
            <person name="Kubo T."/>
            <person name="Oyama M."/>
            <person name="Kohara Y."/>
            <person name="Fujiyama A."/>
            <person name="Arakawa K."/>
            <person name="Katayama T."/>
            <person name="Toyoda A."/>
            <person name="Kunieda T."/>
        </authorList>
    </citation>
    <scope>NUCLEOTIDE SEQUENCE [LARGE SCALE GENOMIC DNA]</scope>
    <source>
        <strain evidence="1 2">YOKOZUNA-1</strain>
    </source>
</reference>
<protein>
    <submittedName>
        <fullName evidence="1">Uncharacterized protein</fullName>
    </submittedName>
</protein>
<comment type="caution">
    <text evidence="1">The sequence shown here is derived from an EMBL/GenBank/DDBJ whole genome shotgun (WGS) entry which is preliminary data.</text>
</comment>
<proteinExistence type="predicted"/>
<gene>
    <name evidence="1" type="primary">RvY_04231-1</name>
    <name evidence="1" type="synonym">RvY_04231.1</name>
    <name evidence="1" type="ORF">RvY_04231</name>
</gene>
<accession>A0A1D1UQY0</accession>
<evidence type="ECO:0000313" key="1">
    <source>
        <dbReference type="EMBL" id="GAU92106.1"/>
    </source>
</evidence>
<dbReference type="EMBL" id="BDGG01000002">
    <property type="protein sequence ID" value="GAU92106.1"/>
    <property type="molecule type" value="Genomic_DNA"/>
</dbReference>
<dbReference type="AlphaFoldDB" id="A0A1D1UQY0"/>
<organism evidence="1 2">
    <name type="scientific">Ramazzottius varieornatus</name>
    <name type="common">Water bear</name>
    <name type="synonym">Tardigrade</name>
    <dbReference type="NCBI Taxonomy" id="947166"/>
    <lineage>
        <taxon>Eukaryota</taxon>
        <taxon>Metazoa</taxon>
        <taxon>Ecdysozoa</taxon>
        <taxon>Tardigrada</taxon>
        <taxon>Eutardigrada</taxon>
        <taxon>Parachela</taxon>
        <taxon>Hypsibioidea</taxon>
        <taxon>Ramazzottiidae</taxon>
        <taxon>Ramazzottius</taxon>
    </lineage>
</organism>
<sequence>MADTYVHIECIATEVTNSMAAQAMSMQSGDKGFRLADS</sequence>
<name>A0A1D1UQY0_RAMVA</name>
<evidence type="ECO:0000313" key="2">
    <source>
        <dbReference type="Proteomes" id="UP000186922"/>
    </source>
</evidence>
<keyword evidence="2" id="KW-1185">Reference proteome</keyword>
<dbReference type="Proteomes" id="UP000186922">
    <property type="component" value="Unassembled WGS sequence"/>
</dbReference>